<protein>
    <recommendedName>
        <fullName evidence="3">Secreted protein</fullName>
    </recommendedName>
</protein>
<dbReference type="EMBL" id="GEDV01011682">
    <property type="protein sequence ID" value="JAP76875.1"/>
    <property type="molecule type" value="Transcribed_RNA"/>
</dbReference>
<reference evidence="2" key="1">
    <citation type="journal article" date="2016" name="Ticks Tick Borne Dis.">
        <title>De novo assembly and annotation of the salivary gland transcriptome of Rhipicephalus appendiculatus male and female ticks during blood feeding.</title>
        <authorList>
            <person name="de Castro M.H."/>
            <person name="de Klerk D."/>
            <person name="Pienaar R."/>
            <person name="Latif A.A."/>
            <person name="Rees D.J."/>
            <person name="Mans B.J."/>
        </authorList>
    </citation>
    <scope>NUCLEOTIDE SEQUENCE</scope>
    <source>
        <tissue evidence="2">Salivary glands</tissue>
    </source>
</reference>
<accession>A0A131YEG2</accession>
<evidence type="ECO:0008006" key="3">
    <source>
        <dbReference type="Google" id="ProtNLM"/>
    </source>
</evidence>
<name>A0A131YEG2_RHIAP</name>
<evidence type="ECO:0000313" key="2">
    <source>
        <dbReference type="EMBL" id="JAP76875.1"/>
    </source>
</evidence>
<sequence length="96" mass="11414">MINLQIMHLRMFFFCFLLYSEHTTSIVQSQPLACNQTKEQLCTCMLIHILQICLVQPKKQTREALTQRYDQKKNMTESTACHQVAYMHNRFTWATI</sequence>
<evidence type="ECO:0000256" key="1">
    <source>
        <dbReference type="SAM" id="SignalP"/>
    </source>
</evidence>
<proteinExistence type="predicted"/>
<organism evidence="2">
    <name type="scientific">Rhipicephalus appendiculatus</name>
    <name type="common">Brown ear tick</name>
    <dbReference type="NCBI Taxonomy" id="34631"/>
    <lineage>
        <taxon>Eukaryota</taxon>
        <taxon>Metazoa</taxon>
        <taxon>Ecdysozoa</taxon>
        <taxon>Arthropoda</taxon>
        <taxon>Chelicerata</taxon>
        <taxon>Arachnida</taxon>
        <taxon>Acari</taxon>
        <taxon>Parasitiformes</taxon>
        <taxon>Ixodida</taxon>
        <taxon>Ixodoidea</taxon>
        <taxon>Ixodidae</taxon>
        <taxon>Rhipicephalinae</taxon>
        <taxon>Rhipicephalus</taxon>
        <taxon>Rhipicephalus</taxon>
    </lineage>
</organism>
<feature type="chain" id="PRO_5007284797" description="Secreted protein" evidence="1">
    <location>
        <begin position="30"/>
        <end position="96"/>
    </location>
</feature>
<feature type="signal peptide" evidence="1">
    <location>
        <begin position="1"/>
        <end position="29"/>
    </location>
</feature>
<keyword evidence="1" id="KW-0732">Signal</keyword>
<dbReference type="AlphaFoldDB" id="A0A131YEG2"/>